<keyword evidence="1" id="KW-0812">Transmembrane</keyword>
<feature type="transmembrane region" description="Helical" evidence="1">
    <location>
        <begin position="28"/>
        <end position="48"/>
    </location>
</feature>
<keyword evidence="1" id="KW-1133">Transmembrane helix</keyword>
<protein>
    <recommendedName>
        <fullName evidence="4">VTT domain-containing protein</fullName>
    </recommendedName>
</protein>
<dbReference type="Proteomes" id="UP001500956">
    <property type="component" value="Unassembled WGS sequence"/>
</dbReference>
<proteinExistence type="predicted"/>
<keyword evidence="1" id="KW-0472">Membrane</keyword>
<feature type="transmembrane region" description="Helical" evidence="1">
    <location>
        <begin position="126"/>
        <end position="153"/>
    </location>
</feature>
<sequence length="186" mass="19278">MPVAVGPTTATITAPTVRRPFARGGYSARVLLLTVLAVSLLSGLVPVISVEVYLGGVAAVTDVASDPLLLAAVAAVAAVGQTVAKVVWYLGAARSMETAWVQRKLADPRRRASFERWQSRIAGRHGLSALVLLASGSVGFPPLMILAVVAGSLRVPLAVFVPTVLVGRAIRFWALLAGVGWFAVGG</sequence>
<feature type="transmembrane region" description="Helical" evidence="1">
    <location>
        <begin position="159"/>
        <end position="184"/>
    </location>
</feature>
<gene>
    <name evidence="2" type="ORF">GCM10023216_26800</name>
</gene>
<name>A0ABP8YMX6_9MICO</name>
<feature type="transmembrane region" description="Helical" evidence="1">
    <location>
        <begin position="68"/>
        <end position="90"/>
    </location>
</feature>
<accession>A0ABP8YMX6</accession>
<evidence type="ECO:0008006" key="4">
    <source>
        <dbReference type="Google" id="ProtNLM"/>
    </source>
</evidence>
<dbReference type="EMBL" id="BAABID010000014">
    <property type="protein sequence ID" value="GAA4733184.1"/>
    <property type="molecule type" value="Genomic_DNA"/>
</dbReference>
<organism evidence="2 3">
    <name type="scientific">Isoptericola chiayiensis</name>
    <dbReference type="NCBI Taxonomy" id="579446"/>
    <lineage>
        <taxon>Bacteria</taxon>
        <taxon>Bacillati</taxon>
        <taxon>Actinomycetota</taxon>
        <taxon>Actinomycetes</taxon>
        <taxon>Micrococcales</taxon>
        <taxon>Promicromonosporaceae</taxon>
        <taxon>Isoptericola</taxon>
    </lineage>
</organism>
<keyword evidence="3" id="KW-1185">Reference proteome</keyword>
<comment type="caution">
    <text evidence="2">The sequence shown here is derived from an EMBL/GenBank/DDBJ whole genome shotgun (WGS) entry which is preliminary data.</text>
</comment>
<reference evidence="3" key="1">
    <citation type="journal article" date="2019" name="Int. J. Syst. Evol. Microbiol.">
        <title>The Global Catalogue of Microorganisms (GCM) 10K type strain sequencing project: providing services to taxonomists for standard genome sequencing and annotation.</title>
        <authorList>
            <consortium name="The Broad Institute Genomics Platform"/>
            <consortium name="The Broad Institute Genome Sequencing Center for Infectious Disease"/>
            <person name="Wu L."/>
            <person name="Ma J."/>
        </authorList>
    </citation>
    <scope>NUCLEOTIDE SEQUENCE [LARGE SCALE GENOMIC DNA]</scope>
    <source>
        <strain evidence="3">JCM 18063</strain>
    </source>
</reference>
<evidence type="ECO:0000313" key="3">
    <source>
        <dbReference type="Proteomes" id="UP001500956"/>
    </source>
</evidence>
<evidence type="ECO:0000313" key="2">
    <source>
        <dbReference type="EMBL" id="GAA4733184.1"/>
    </source>
</evidence>
<evidence type="ECO:0000256" key="1">
    <source>
        <dbReference type="SAM" id="Phobius"/>
    </source>
</evidence>